<protein>
    <submittedName>
        <fullName evidence="1">960_t:CDS:1</fullName>
    </submittedName>
</protein>
<dbReference type="Proteomes" id="UP000789831">
    <property type="component" value="Unassembled WGS sequence"/>
</dbReference>
<proteinExistence type="predicted"/>
<evidence type="ECO:0000313" key="1">
    <source>
        <dbReference type="EMBL" id="CAG8471386.1"/>
    </source>
</evidence>
<accession>A0A9N8W2P7</accession>
<keyword evidence="2" id="KW-1185">Reference proteome</keyword>
<dbReference type="AlphaFoldDB" id="A0A9N8W2P7"/>
<sequence length="54" mass="6749">MKTLDRPEDYQYQDYIEYPLNANLVEENFNEESDSKKASVEWFGYWCHRQQQRR</sequence>
<evidence type="ECO:0000313" key="2">
    <source>
        <dbReference type="Proteomes" id="UP000789831"/>
    </source>
</evidence>
<organism evidence="1 2">
    <name type="scientific">Ambispora gerdemannii</name>
    <dbReference type="NCBI Taxonomy" id="144530"/>
    <lineage>
        <taxon>Eukaryota</taxon>
        <taxon>Fungi</taxon>
        <taxon>Fungi incertae sedis</taxon>
        <taxon>Mucoromycota</taxon>
        <taxon>Glomeromycotina</taxon>
        <taxon>Glomeromycetes</taxon>
        <taxon>Archaeosporales</taxon>
        <taxon>Ambisporaceae</taxon>
        <taxon>Ambispora</taxon>
    </lineage>
</organism>
<gene>
    <name evidence="1" type="ORF">AGERDE_LOCUS2757</name>
</gene>
<comment type="caution">
    <text evidence="1">The sequence shown here is derived from an EMBL/GenBank/DDBJ whole genome shotgun (WGS) entry which is preliminary data.</text>
</comment>
<dbReference type="EMBL" id="CAJVPL010000241">
    <property type="protein sequence ID" value="CAG8471386.1"/>
    <property type="molecule type" value="Genomic_DNA"/>
</dbReference>
<name>A0A9N8W2P7_9GLOM</name>
<reference evidence="1" key="1">
    <citation type="submission" date="2021-06" db="EMBL/GenBank/DDBJ databases">
        <authorList>
            <person name="Kallberg Y."/>
            <person name="Tangrot J."/>
            <person name="Rosling A."/>
        </authorList>
    </citation>
    <scope>NUCLEOTIDE SEQUENCE</scope>
    <source>
        <strain evidence="1">MT106</strain>
    </source>
</reference>